<dbReference type="EMBL" id="CAXHTA020000020">
    <property type="protein sequence ID" value="CAL5229526.1"/>
    <property type="molecule type" value="Genomic_DNA"/>
</dbReference>
<keyword evidence="2" id="KW-1185">Reference proteome</keyword>
<proteinExistence type="predicted"/>
<comment type="caution">
    <text evidence="1">The sequence shown here is derived from an EMBL/GenBank/DDBJ whole genome shotgun (WGS) entry which is preliminary data.</text>
</comment>
<evidence type="ECO:0000313" key="1">
    <source>
        <dbReference type="EMBL" id="CAL5229526.1"/>
    </source>
</evidence>
<name>A0ABP1GFK3_9CHLO</name>
<reference evidence="1 2" key="1">
    <citation type="submission" date="2024-06" db="EMBL/GenBank/DDBJ databases">
        <authorList>
            <person name="Kraege A."/>
            <person name="Thomma B."/>
        </authorList>
    </citation>
    <scope>NUCLEOTIDE SEQUENCE [LARGE SCALE GENOMIC DNA]</scope>
</reference>
<accession>A0ABP1GFK3</accession>
<protein>
    <submittedName>
        <fullName evidence="1">G12866 protein</fullName>
    </submittedName>
</protein>
<evidence type="ECO:0000313" key="2">
    <source>
        <dbReference type="Proteomes" id="UP001497392"/>
    </source>
</evidence>
<dbReference type="Proteomes" id="UP001497392">
    <property type="component" value="Unassembled WGS sequence"/>
</dbReference>
<sequence length="320" mass="35657">MYPLQRLWHFPIDMWNRLPLRIDLPIPYLQIDVVFVNDPDQIKILREDPACGRMHQVPSGQQPGWAQYFFRGTRFHDVTHDDWFVAMEGQQGNTEYEQRREQIAACLKSEWYTSDDVSKVAELLKSGASDEALAEAMVPIINCRFLQGHTPIPGNIAQDAKRMLVSPVDILKPGVYEKAVAAGKTVIAFCTASGIIKGLKEVDVAHNIGAAANEVVKTLTILRNNAACEDLDELFTRSENTPTAAVPRVALAASKFGGLLSYPARPGKTVFFLNISKAAGMERSLFWTFGTGVPERSCPFKPFAMSFLKDVQHHIRPQAT</sequence>
<organism evidence="1 2">
    <name type="scientific">Coccomyxa viridis</name>
    <dbReference type="NCBI Taxonomy" id="1274662"/>
    <lineage>
        <taxon>Eukaryota</taxon>
        <taxon>Viridiplantae</taxon>
        <taxon>Chlorophyta</taxon>
        <taxon>core chlorophytes</taxon>
        <taxon>Trebouxiophyceae</taxon>
        <taxon>Trebouxiophyceae incertae sedis</taxon>
        <taxon>Coccomyxaceae</taxon>
        <taxon>Coccomyxa</taxon>
    </lineage>
</organism>
<gene>
    <name evidence="1" type="primary">g12866</name>
    <name evidence="1" type="ORF">VP750_LOCUS11432</name>
</gene>